<dbReference type="GO" id="GO:0046872">
    <property type="term" value="F:metal ion binding"/>
    <property type="evidence" value="ECO:0007669"/>
    <property type="project" value="UniProtKB-KW"/>
</dbReference>
<dbReference type="InterPro" id="IPR009057">
    <property type="entry name" value="Homeodomain-like_sf"/>
</dbReference>
<keyword evidence="7" id="KW-0238">DNA-binding</keyword>
<dbReference type="InterPro" id="IPR017930">
    <property type="entry name" value="Myb_dom"/>
</dbReference>
<evidence type="ECO:0000256" key="3">
    <source>
        <dbReference type="ARBA" id="ARBA00022801"/>
    </source>
</evidence>
<feature type="domain" description="SANT" evidence="12">
    <location>
        <begin position="67"/>
        <end position="119"/>
    </location>
</feature>
<dbReference type="InterPro" id="IPR001005">
    <property type="entry name" value="SANT/Myb"/>
</dbReference>
<dbReference type="InterPro" id="IPR006447">
    <property type="entry name" value="Myb_dom_plants"/>
</dbReference>
<keyword evidence="1" id="KW-0645">Protease</keyword>
<dbReference type="NCBIfam" id="TIGR01557">
    <property type="entry name" value="myb_SHAQKYF"/>
    <property type="match status" value="1"/>
</dbReference>
<evidence type="ECO:0000313" key="14">
    <source>
        <dbReference type="EMBL" id="KAJ8607429.1"/>
    </source>
</evidence>
<evidence type="ECO:0000259" key="13">
    <source>
        <dbReference type="PROSITE" id="PS51294"/>
    </source>
</evidence>
<dbReference type="PANTHER" id="PTHR12802">
    <property type="entry name" value="SWI/SNF COMPLEX-RELATED"/>
    <property type="match status" value="1"/>
</dbReference>
<sequence>MMGEWVEGEVRAAGAEGTPKVSEGTSGTSASRGLDTAAGRTNPPLSGAVTPEADHGSLDEEDAPAKLESGRWSMAEHKRFVEGLEKFGRRKWIRIAQHVGTRTVIQVRSHAQKYFKKLRKDEDDLRPPVPFCHAPYALPPRRGEDEQQRGLALLTAAADILDKDRAMPAADDDATVRVDRDETDDDVHHHHHPREEDEEAGGNSRRRRTFDSIDDAATSSAAAAACAGFDRRQRIRHHGPCEVVF</sequence>
<evidence type="ECO:0000256" key="5">
    <source>
        <dbReference type="ARBA" id="ARBA00023015"/>
    </source>
</evidence>
<feature type="domain" description="Myb-like" evidence="11">
    <location>
        <begin position="64"/>
        <end position="115"/>
    </location>
</feature>
<organism evidence="14 15">
    <name type="scientific">Chrysophaeum taylorii</name>
    <dbReference type="NCBI Taxonomy" id="2483200"/>
    <lineage>
        <taxon>Eukaryota</taxon>
        <taxon>Sar</taxon>
        <taxon>Stramenopiles</taxon>
        <taxon>Ochrophyta</taxon>
        <taxon>Pelagophyceae</taxon>
        <taxon>Pelagomonadales</taxon>
        <taxon>Pelagomonadaceae</taxon>
        <taxon>Chrysophaeum</taxon>
    </lineage>
</organism>
<accession>A0AAD7UJG4</accession>
<dbReference type="InterPro" id="IPR017884">
    <property type="entry name" value="SANT_dom"/>
</dbReference>
<dbReference type="SUPFAM" id="SSF46689">
    <property type="entry name" value="Homeodomain-like"/>
    <property type="match status" value="1"/>
</dbReference>
<dbReference type="Gene3D" id="1.10.10.60">
    <property type="entry name" value="Homeodomain-like"/>
    <property type="match status" value="1"/>
</dbReference>
<comment type="caution">
    <text evidence="14">The sequence shown here is derived from an EMBL/GenBank/DDBJ whole genome shotgun (WGS) entry which is preliminary data.</text>
</comment>
<evidence type="ECO:0000313" key="15">
    <source>
        <dbReference type="Proteomes" id="UP001230188"/>
    </source>
</evidence>
<dbReference type="CDD" id="cd00167">
    <property type="entry name" value="SANT"/>
    <property type="match status" value="1"/>
</dbReference>
<dbReference type="AlphaFoldDB" id="A0AAD7UJG4"/>
<dbReference type="PROSITE" id="PS51293">
    <property type="entry name" value="SANT"/>
    <property type="match status" value="1"/>
</dbReference>
<feature type="region of interest" description="Disordered" evidence="10">
    <location>
        <begin position="166"/>
        <end position="213"/>
    </location>
</feature>
<dbReference type="GO" id="GO:0008237">
    <property type="term" value="F:metallopeptidase activity"/>
    <property type="evidence" value="ECO:0007669"/>
    <property type="project" value="UniProtKB-KW"/>
</dbReference>
<dbReference type="GO" id="GO:0006508">
    <property type="term" value="P:proteolysis"/>
    <property type="evidence" value="ECO:0007669"/>
    <property type="project" value="UniProtKB-KW"/>
</dbReference>
<dbReference type="EMBL" id="JAQMWT010000217">
    <property type="protein sequence ID" value="KAJ8607429.1"/>
    <property type="molecule type" value="Genomic_DNA"/>
</dbReference>
<feature type="region of interest" description="Disordered" evidence="10">
    <location>
        <begin position="1"/>
        <end position="64"/>
    </location>
</feature>
<keyword evidence="9" id="KW-0539">Nucleus</keyword>
<keyword evidence="4" id="KW-0862">Zinc</keyword>
<evidence type="ECO:0000256" key="4">
    <source>
        <dbReference type="ARBA" id="ARBA00022833"/>
    </source>
</evidence>
<evidence type="ECO:0000259" key="11">
    <source>
        <dbReference type="PROSITE" id="PS50090"/>
    </source>
</evidence>
<proteinExistence type="predicted"/>
<evidence type="ECO:0000256" key="9">
    <source>
        <dbReference type="ARBA" id="ARBA00023242"/>
    </source>
</evidence>
<dbReference type="PROSITE" id="PS50090">
    <property type="entry name" value="MYB_LIKE"/>
    <property type="match status" value="1"/>
</dbReference>
<dbReference type="FunFam" id="1.10.10.60:FF:000151">
    <property type="entry name" value="histone H2A deubiquitinase MYSM1 isoform X2"/>
    <property type="match status" value="1"/>
</dbReference>
<evidence type="ECO:0000259" key="12">
    <source>
        <dbReference type="PROSITE" id="PS51293"/>
    </source>
</evidence>
<dbReference type="Pfam" id="PF00249">
    <property type="entry name" value="Myb_DNA-binding"/>
    <property type="match status" value="1"/>
</dbReference>
<dbReference type="PROSITE" id="PS51294">
    <property type="entry name" value="HTH_MYB"/>
    <property type="match status" value="1"/>
</dbReference>
<evidence type="ECO:0000256" key="8">
    <source>
        <dbReference type="ARBA" id="ARBA00023163"/>
    </source>
</evidence>
<dbReference type="Proteomes" id="UP001230188">
    <property type="component" value="Unassembled WGS sequence"/>
</dbReference>
<gene>
    <name evidence="14" type="ORF">CTAYLR_009990</name>
</gene>
<keyword evidence="3" id="KW-0378">Hydrolase</keyword>
<evidence type="ECO:0000256" key="2">
    <source>
        <dbReference type="ARBA" id="ARBA00022723"/>
    </source>
</evidence>
<keyword evidence="5" id="KW-0805">Transcription regulation</keyword>
<feature type="compositionally biased region" description="Basic and acidic residues" evidence="10">
    <location>
        <begin position="52"/>
        <end position="64"/>
    </location>
</feature>
<keyword evidence="15" id="KW-1185">Reference proteome</keyword>
<evidence type="ECO:0000256" key="1">
    <source>
        <dbReference type="ARBA" id="ARBA00022670"/>
    </source>
</evidence>
<reference evidence="14" key="1">
    <citation type="submission" date="2023-01" db="EMBL/GenBank/DDBJ databases">
        <title>Metagenome sequencing of chrysophaentin producing Chrysophaeum taylorii.</title>
        <authorList>
            <person name="Davison J."/>
            <person name="Bewley C."/>
        </authorList>
    </citation>
    <scope>NUCLEOTIDE SEQUENCE</scope>
    <source>
        <strain evidence="14">NIES-1699</strain>
    </source>
</reference>
<feature type="domain" description="HTH myb-type" evidence="13">
    <location>
        <begin position="70"/>
        <end position="119"/>
    </location>
</feature>
<keyword evidence="6" id="KW-0482">Metalloprotease</keyword>
<protein>
    <submittedName>
        <fullName evidence="14">Uncharacterized protein</fullName>
    </submittedName>
</protein>
<evidence type="ECO:0000256" key="6">
    <source>
        <dbReference type="ARBA" id="ARBA00023049"/>
    </source>
</evidence>
<evidence type="ECO:0000256" key="10">
    <source>
        <dbReference type="SAM" id="MobiDB-lite"/>
    </source>
</evidence>
<evidence type="ECO:0000256" key="7">
    <source>
        <dbReference type="ARBA" id="ARBA00023125"/>
    </source>
</evidence>
<keyword evidence="8" id="KW-0804">Transcription</keyword>
<dbReference type="GO" id="GO:0003677">
    <property type="term" value="F:DNA binding"/>
    <property type="evidence" value="ECO:0007669"/>
    <property type="project" value="UniProtKB-KW"/>
</dbReference>
<name>A0AAD7UJG4_9STRA</name>
<dbReference type="SMART" id="SM00717">
    <property type="entry name" value="SANT"/>
    <property type="match status" value="1"/>
</dbReference>
<keyword evidence="2" id="KW-0479">Metal-binding</keyword>